<proteinExistence type="predicted"/>
<evidence type="ECO:0000313" key="2">
    <source>
        <dbReference type="EMBL" id="MBD2803055.1"/>
    </source>
</evidence>
<evidence type="ECO:0000259" key="1">
    <source>
        <dbReference type="Pfam" id="PF04448"/>
    </source>
</evidence>
<name>A0AAW3YYB4_9GAMM</name>
<accession>A0AAW3YYB4</accession>
<dbReference type="InterPro" id="IPR007539">
    <property type="entry name" value="DUF551"/>
</dbReference>
<protein>
    <submittedName>
        <fullName evidence="2">DUF551 domain-containing protein</fullName>
    </submittedName>
</protein>
<comment type="caution">
    <text evidence="2">The sequence shown here is derived from an EMBL/GenBank/DDBJ whole genome shotgun (WGS) entry which is preliminary data.</text>
</comment>
<dbReference type="RefSeq" id="WP_323866904.1">
    <property type="nucleotide sequence ID" value="NZ_JACXBF010000589.1"/>
</dbReference>
<dbReference type="AlphaFoldDB" id="A0AAW3YYB4"/>
<reference evidence="2" key="1">
    <citation type="submission" date="2020-09" db="EMBL/GenBank/DDBJ databases">
        <authorList>
            <person name="Palma L."/>
            <person name="Caballero P."/>
            <person name="Berry C."/>
            <person name="Del Valle E."/>
        </authorList>
    </citation>
    <scope>NUCLEOTIDE SEQUENCE</scope>
    <source>
        <strain evidence="2">M</strain>
    </source>
</reference>
<dbReference type="Pfam" id="PF04448">
    <property type="entry name" value="DUF551"/>
    <property type="match status" value="1"/>
</dbReference>
<feature type="domain" description="DUF551" evidence="1">
    <location>
        <begin position="2"/>
        <end position="71"/>
    </location>
</feature>
<gene>
    <name evidence="2" type="ORF">ID854_22065</name>
</gene>
<organism evidence="2">
    <name type="scientific">Xenorhabdus szentirmaii</name>
    <dbReference type="NCBI Taxonomy" id="290112"/>
    <lineage>
        <taxon>Bacteria</taxon>
        <taxon>Pseudomonadati</taxon>
        <taxon>Pseudomonadota</taxon>
        <taxon>Gammaproteobacteria</taxon>
        <taxon>Enterobacterales</taxon>
        <taxon>Morganellaceae</taxon>
        <taxon>Xenorhabdus</taxon>
    </lineage>
</organism>
<sequence length="73" mass="8686">MEWIKCSERLPEIRDDSVIVYFSHGSMDMVHIEDYFCDVPNGEDEHGNQLYIKPYEYRGITHWMDFPQSPTGE</sequence>
<reference evidence="2" key="2">
    <citation type="journal article" date="2024" name="Toxins">
        <title>Genome Sequence Analysis of Native Xenorhabdus Strains Isolated from Entomopathogenic Nematodes in Argentina.</title>
        <authorList>
            <person name="Palma L."/>
            <person name="Frizzo L."/>
            <person name="Kaiser S."/>
            <person name="Berry C."/>
            <person name="Caballero P."/>
            <person name="Bode H.B."/>
            <person name="Del Valle E.E."/>
        </authorList>
    </citation>
    <scope>NUCLEOTIDE SEQUENCE</scope>
    <source>
        <strain evidence="2">M</strain>
    </source>
</reference>
<dbReference type="EMBL" id="JACXBF010000589">
    <property type="protein sequence ID" value="MBD2803055.1"/>
    <property type="molecule type" value="Genomic_DNA"/>
</dbReference>
<dbReference type="Proteomes" id="UP001193920">
    <property type="component" value="Unassembled WGS sequence"/>
</dbReference>